<keyword evidence="3" id="KW-1185">Reference proteome</keyword>
<gene>
    <name evidence="2" type="ORF">EB796_017823</name>
</gene>
<dbReference type="Proteomes" id="UP000593567">
    <property type="component" value="Unassembled WGS sequence"/>
</dbReference>
<feature type="compositionally biased region" description="Low complexity" evidence="1">
    <location>
        <begin position="349"/>
        <end position="361"/>
    </location>
</feature>
<evidence type="ECO:0000313" key="2">
    <source>
        <dbReference type="EMBL" id="KAF6023861.1"/>
    </source>
</evidence>
<sequence>MGAPPVVEKTNLLLGDQIKKARRAGLDLSRMLVCCQICDNVWGQKAHPILDYIQDHVNTREHTKVLVPWLMSHPNQRYQDMLTIPPANHSGEKRRSLEENLKGAYFCEICEVPAGYNKKDCKKHLKNDLHIKKMLKMVGQLQPQTAVNQNDEPTELRDVEYILVAQRLPKLTRDKDRFKTFPCQTCAVAANDVAQLTFDNWVEHMSTQFHMSILYDWLARCKAPAALPYRHMLNFKPYEIKEKEKPHFFCEICSKRVEHVDELIQKHLESDKHKAKFYELKQRIDQALSGGPVTRILPDEDMMDTYPDDIDMDWRHPDDIRRAEMEEAKRRLEEDQRRQMEEQARQQKLDQQQQHQQMEQQQKLEQRRQEQRSREAELRDLREQEMQLLREQREKNLLTEKEFEDQQCKLMLKQQKMEVKQNSAVAPENAPLQFRNGQQQMSMDNQSMPMNNQQMPMNNQQMPMNNQQMPMNNQQMPMNNQQIPMNNQQMPMNYQQMPMNNQQMPMNNQQMPMNNQQMPMNNQQMPMNSQQMPMNNQQKQINNMQMPTSQQIRPNQQLSINQKQSPNQQMPMNQHMGPNQQMPMNQQMGPNQQMPMNQQMGPNQQMPMNQQMGPNQQMPMNQQMGPNQQMPINQQMGLNQQMPINQQMGPNQQMPNQRMPMGQQMPMNQPMAMNAQQMPMNMLRMPMNQQMGQQRVMNPQQMSMNMGMPFNQMQPLNQQQMMPNQQRMPFNKLLPPNQSMGQNKNTHMSQKASPAKNPNASNSSNVDDSPSRKENNMQQSKSGNAENDSLVDKTQKKSSKKKLPPARVANPNTELLRQLNLDYAKEINASKPEKGDPRKPGDAGASGTDNIDTPKAGETSGKPKDAAMVKSHIPRNRGPHTYVLFPQRLEILATLSEFPLDAYCEVSTCL</sequence>
<feature type="region of interest" description="Disordered" evidence="1">
    <location>
        <begin position="828"/>
        <end position="877"/>
    </location>
</feature>
<evidence type="ECO:0000256" key="1">
    <source>
        <dbReference type="SAM" id="MobiDB-lite"/>
    </source>
</evidence>
<feature type="compositionally biased region" description="Basic and acidic residues" evidence="1">
    <location>
        <begin position="831"/>
        <end position="841"/>
    </location>
</feature>
<name>A0A7J7JE28_BUGNE</name>
<feature type="region of interest" description="Disordered" evidence="1">
    <location>
        <begin position="728"/>
        <end position="814"/>
    </location>
</feature>
<feature type="compositionally biased region" description="Basic and acidic residues" evidence="1">
    <location>
        <begin position="329"/>
        <end position="348"/>
    </location>
</feature>
<feature type="compositionally biased region" description="Polar residues" evidence="1">
    <location>
        <begin position="776"/>
        <end position="787"/>
    </location>
</feature>
<organism evidence="2 3">
    <name type="scientific">Bugula neritina</name>
    <name type="common">Brown bryozoan</name>
    <name type="synonym">Sertularia neritina</name>
    <dbReference type="NCBI Taxonomy" id="10212"/>
    <lineage>
        <taxon>Eukaryota</taxon>
        <taxon>Metazoa</taxon>
        <taxon>Spiralia</taxon>
        <taxon>Lophotrochozoa</taxon>
        <taxon>Bryozoa</taxon>
        <taxon>Gymnolaemata</taxon>
        <taxon>Cheilostomatida</taxon>
        <taxon>Flustrina</taxon>
        <taxon>Buguloidea</taxon>
        <taxon>Bugulidae</taxon>
        <taxon>Bugula</taxon>
    </lineage>
</organism>
<comment type="caution">
    <text evidence="2">The sequence shown here is derived from an EMBL/GenBank/DDBJ whole genome shotgun (WGS) entry which is preliminary data.</text>
</comment>
<dbReference type="EMBL" id="VXIV02002656">
    <property type="protein sequence ID" value="KAF6023861.1"/>
    <property type="molecule type" value="Genomic_DNA"/>
</dbReference>
<feature type="region of interest" description="Disordered" evidence="1">
    <location>
        <begin position="329"/>
        <end position="377"/>
    </location>
</feature>
<feature type="compositionally biased region" description="Low complexity" evidence="1">
    <location>
        <begin position="751"/>
        <end position="765"/>
    </location>
</feature>
<dbReference type="AlphaFoldDB" id="A0A7J7JE28"/>
<reference evidence="2" key="1">
    <citation type="submission" date="2020-06" db="EMBL/GenBank/DDBJ databases">
        <title>Draft genome of Bugula neritina, a colonial animal packing powerful symbionts and potential medicines.</title>
        <authorList>
            <person name="Rayko M."/>
        </authorList>
    </citation>
    <scope>NUCLEOTIDE SEQUENCE [LARGE SCALE GENOMIC DNA]</scope>
    <source>
        <strain evidence="2">Kwan_BN1</strain>
    </source>
</reference>
<feature type="compositionally biased region" description="Basic and acidic residues" evidence="1">
    <location>
        <begin position="362"/>
        <end position="377"/>
    </location>
</feature>
<evidence type="ECO:0000313" key="3">
    <source>
        <dbReference type="Proteomes" id="UP000593567"/>
    </source>
</evidence>
<feature type="compositionally biased region" description="Polar residues" evidence="1">
    <location>
        <begin position="736"/>
        <end position="750"/>
    </location>
</feature>
<proteinExistence type="predicted"/>
<protein>
    <submittedName>
        <fullName evidence="2">Uncharacterized protein</fullName>
    </submittedName>
</protein>
<accession>A0A7J7JE28</accession>